<dbReference type="InterPro" id="IPR051766">
    <property type="entry name" value="TXND_domain-containing"/>
</dbReference>
<dbReference type="InterPro" id="IPR031827">
    <property type="entry name" value="DUF4746"/>
</dbReference>
<organism evidence="3 4">
    <name type="scientific">Odynerus spinipes</name>
    <dbReference type="NCBI Taxonomy" id="1348599"/>
    <lineage>
        <taxon>Eukaryota</taxon>
        <taxon>Metazoa</taxon>
        <taxon>Ecdysozoa</taxon>
        <taxon>Arthropoda</taxon>
        <taxon>Hexapoda</taxon>
        <taxon>Insecta</taxon>
        <taxon>Pterygota</taxon>
        <taxon>Neoptera</taxon>
        <taxon>Endopterygota</taxon>
        <taxon>Hymenoptera</taxon>
        <taxon>Apocrita</taxon>
        <taxon>Aculeata</taxon>
        <taxon>Vespoidea</taxon>
        <taxon>Vespidae</taxon>
        <taxon>Eumeninae</taxon>
        <taxon>Odynerus</taxon>
    </lineage>
</organism>
<dbReference type="PANTHER" id="PTHR46135">
    <property type="entry name" value="NME/NM23 FAMILY MEMBER 8"/>
    <property type="match status" value="1"/>
</dbReference>
<comment type="caution">
    <text evidence="3">The sequence shown here is derived from an EMBL/GenBank/DDBJ whole genome shotgun (WGS) entry which is preliminary data.</text>
</comment>
<protein>
    <recommendedName>
        <fullName evidence="5">Thioredoxin domain-containing protein</fullName>
    </recommendedName>
</protein>
<dbReference type="Gene3D" id="3.40.30.10">
    <property type="entry name" value="Glutaredoxin"/>
    <property type="match status" value="1"/>
</dbReference>
<dbReference type="InterPro" id="IPR036249">
    <property type="entry name" value="Thioredoxin-like_sf"/>
</dbReference>
<dbReference type="SUPFAM" id="SSF52833">
    <property type="entry name" value="Thioredoxin-like"/>
    <property type="match status" value="1"/>
</dbReference>
<dbReference type="InterPro" id="IPR013766">
    <property type="entry name" value="Thioredoxin_domain"/>
</dbReference>
<evidence type="ECO:0000313" key="4">
    <source>
        <dbReference type="Proteomes" id="UP001258017"/>
    </source>
</evidence>
<feature type="domain" description="Thioredoxin" evidence="1">
    <location>
        <begin position="15"/>
        <end position="103"/>
    </location>
</feature>
<dbReference type="Proteomes" id="UP001258017">
    <property type="component" value="Unassembled WGS sequence"/>
</dbReference>
<gene>
    <name evidence="3" type="ORF">KPH14_008021</name>
</gene>
<dbReference type="EMBL" id="JAIFRP010000042">
    <property type="protein sequence ID" value="KAK2581223.1"/>
    <property type="molecule type" value="Genomic_DNA"/>
</dbReference>
<reference evidence="3" key="1">
    <citation type="submission" date="2021-08" db="EMBL/GenBank/DDBJ databases">
        <authorList>
            <person name="Misof B."/>
            <person name="Oliver O."/>
            <person name="Podsiadlowski L."/>
            <person name="Donath A."/>
            <person name="Peters R."/>
            <person name="Mayer C."/>
            <person name="Rust J."/>
            <person name="Gunkel S."/>
            <person name="Lesny P."/>
            <person name="Martin S."/>
            <person name="Oeyen J.P."/>
            <person name="Petersen M."/>
            <person name="Panagiotis P."/>
            <person name="Wilbrandt J."/>
            <person name="Tanja T."/>
        </authorList>
    </citation>
    <scope>NUCLEOTIDE SEQUENCE</scope>
    <source>
        <strain evidence="3">GBR_01_08_01A</strain>
        <tissue evidence="3">Thorax + abdomen</tissue>
    </source>
</reference>
<evidence type="ECO:0008006" key="5">
    <source>
        <dbReference type="Google" id="ProtNLM"/>
    </source>
</evidence>
<evidence type="ECO:0000259" key="1">
    <source>
        <dbReference type="Pfam" id="PF00085"/>
    </source>
</evidence>
<reference evidence="3" key="2">
    <citation type="journal article" date="2023" name="Commun. Biol.">
        <title>Intrasexual cuticular hydrocarbon dimorphism in a wasp sheds light on hydrocarbon biosynthesis genes in Hymenoptera.</title>
        <authorList>
            <person name="Moris V.C."/>
            <person name="Podsiadlowski L."/>
            <person name="Martin S."/>
            <person name="Oeyen J.P."/>
            <person name="Donath A."/>
            <person name="Petersen M."/>
            <person name="Wilbrandt J."/>
            <person name="Misof B."/>
            <person name="Liedtke D."/>
            <person name="Thamm M."/>
            <person name="Scheiner R."/>
            <person name="Schmitt T."/>
            <person name="Niehuis O."/>
        </authorList>
    </citation>
    <scope>NUCLEOTIDE SEQUENCE</scope>
    <source>
        <strain evidence="3">GBR_01_08_01A</strain>
    </source>
</reference>
<dbReference type="PANTHER" id="PTHR46135:SF3">
    <property type="entry name" value="NME_NM23 FAMILY MEMBER 8"/>
    <property type="match status" value="1"/>
</dbReference>
<proteinExistence type="predicted"/>
<dbReference type="AlphaFoldDB" id="A0AAD9VNJ6"/>
<feature type="domain" description="DUF4746" evidence="2">
    <location>
        <begin position="343"/>
        <end position="493"/>
    </location>
</feature>
<name>A0AAD9VNJ6_9HYME</name>
<dbReference type="Pfam" id="PF00085">
    <property type="entry name" value="Thioredoxin"/>
    <property type="match status" value="1"/>
</dbReference>
<dbReference type="Pfam" id="PF15928">
    <property type="entry name" value="DUF4746"/>
    <property type="match status" value="1"/>
</dbReference>
<keyword evidence="4" id="KW-1185">Reference proteome</keyword>
<sequence>MAKPKKGVVALQAEINTEEEWQELLSQPGLILVDVYCEWSGPCTAMVSVLRKIKMEIAGDAINYAIAKNDEIEDLERFRGFSEPVWMFVENGKMVNLIFGANAPTLRKVLIAEIKRVQEGTAPSWQLSVNQRGPEEEHRWKTEQAVRKAIADKKKTEEETRKKAEYEAFMAQMMLELCEMMVVILYPWVFKDEEGNPKIKMQCAPYTELVRDLLRGIFDVQEEIRIQLDEETIKKMFVESDIEITKERVIGLTDGKCMAIRMKSRPPPPEWPVPYPNTCPDEEAKCPVRAINDVENYFHSLLQTQSHRKTIVGSLLETPRQSVTGTYLKRYEYIHEPDPEIEGDIFRIDPPMWAPYQARSKIHVFLTLFEQYMAENHPYEVPKPPPPLCAFKYKVQKFEDLRNAFEAYTDAVEYFGAFPIDEPRLVKKIASSPEEFSRKVRKPTTEVFVTVIRKINEEAFLAFAGIDPYFATEKEEEAQKIINEYFPEEMERDESKIQIEGGYYEEEEEAAHYYEADIYY</sequence>
<evidence type="ECO:0000259" key="2">
    <source>
        <dbReference type="Pfam" id="PF15928"/>
    </source>
</evidence>
<evidence type="ECO:0000313" key="3">
    <source>
        <dbReference type="EMBL" id="KAK2581223.1"/>
    </source>
</evidence>
<accession>A0AAD9VNJ6</accession>